<evidence type="ECO:0000256" key="4">
    <source>
        <dbReference type="ARBA" id="ARBA00023117"/>
    </source>
</evidence>
<evidence type="ECO:0000256" key="3">
    <source>
        <dbReference type="ARBA" id="ARBA00022840"/>
    </source>
</evidence>
<dbReference type="GO" id="GO:0003682">
    <property type="term" value="F:chromatin binding"/>
    <property type="evidence" value="ECO:0007669"/>
    <property type="project" value="TreeGrafter"/>
</dbReference>
<dbReference type="InterPro" id="IPR018359">
    <property type="entry name" value="Bromodomain_CS"/>
</dbReference>
<feature type="compositionally biased region" description="Polar residues" evidence="6">
    <location>
        <begin position="1093"/>
        <end position="1102"/>
    </location>
</feature>
<feature type="compositionally biased region" description="Basic residues" evidence="6">
    <location>
        <begin position="265"/>
        <end position="278"/>
    </location>
</feature>
<sequence length="1220" mass="140197">MSRRSDGFSPKKDVRRSCRERQPMYKSLDENALGITTKSALFQSLLRNAEIQRKREQKEEDQRERDLLHKDYDHGYSTRARTIPQNGHKPSSDEEEDEEEEEEEEEEEVETFQQENVRKTRRRLSSTHEDSPQQLVTNKITKKRRVMIEDEENGECSRDHVDVGLSMYERIKNRHNKSLTPESRNGLRSHSQPPTNGHHRGNNRSLRLQQRLARKDVDEEEAESSNENEPKQYQLRPKRPQRGSFHIDSPKKLERYSKIDEFLLRRSRKHRKQHKTKRRDGASTDSTDTTDSEGKKKVHGQDQEKFERRLERSMQASRQRFLPINLSKKDLVSSEAVIRERLRQTGASCSDIDPMGIDSSVTFDQVGGLGAHIQSLKEVVLFPLLYPEIFARFNINPPKGVVFYGPPGTGKTLIARALANECGQGERKVAFFMRKGADCLSKWVGESERQLRVLFDQAYAMRPSIIFFDEIDGLAPVRSTRQDQIHSSIVSTLLALMDGLDSRGEVVVIGATNRLDTLDPALRRPGRFDRELKFNLPDSAARLQILEIHTKKWAESRPDEDLLHWLADSTSGYCGADLKFMCTEAVLISLRSRYPHIYMSREKLKIDPNELAVSREHFLQAMQRITPASRRDLTIPSKPLDARTSLLLKDTLETILQIRVPNGYRCSQSVHALRGTEHELEKVVRALETLPVVPHERLILCGSSICSDAGQTSFLLPALLGRLDHLPVFSLEIGRLFVDGRPEEALAQTMQAALRSAATGPAILLLPSADQWFTTMPSSVVHMLHSALEMLTGFTSLLFLATIDCHFEIAPPVILSLFRPANAVKILPPLSELRRNYFNSIVYNAALMEPKQFIAANYIQPPLASSSNDGHVRKLNAKESKELEKVYDGLLRQIRIFLRDLLAKLMRDRRFHIFTDPVDGDEYDDYYQIIKEPMCMADMMNKIDRKVYTHPDQFLADIELIKRNALRYNFDHRPESRSIRHQAVALRDMTEALFDLELDEEFVEKLENTQKLLKECGMEIEREEELPFAEEHEAAKKALSEKPPKEESFENEDSDEERDSEHEKERDVPRIRRKRRKTGTYLFPSQKRKTKSMENGHSSFNRENGKESEGEESVLGDDQMNGMPNGKCDSPEGSVPLLNESPINEITSEQKVLIIDQDRLMRVVDKAVNGTENWPVTELERLAACLAHKIDTYRDSWDRSALPGELKKLVSNWLHEKESF</sequence>
<feature type="region of interest" description="Disordered" evidence="6">
    <location>
        <begin position="52"/>
        <end position="142"/>
    </location>
</feature>
<evidence type="ECO:0000313" key="9">
    <source>
        <dbReference type="WBParaSite" id="MBELARI_LOCUS19404"/>
    </source>
</evidence>
<dbReference type="GO" id="GO:0006334">
    <property type="term" value="P:nucleosome assembly"/>
    <property type="evidence" value="ECO:0007669"/>
    <property type="project" value="TreeGrafter"/>
</dbReference>
<dbReference type="InterPro" id="IPR027417">
    <property type="entry name" value="P-loop_NTPase"/>
</dbReference>
<feature type="domain" description="Bromo" evidence="7">
    <location>
        <begin position="906"/>
        <end position="969"/>
    </location>
</feature>
<feature type="compositionally biased region" description="Polar residues" evidence="6">
    <location>
        <begin position="79"/>
        <end position="89"/>
    </location>
</feature>
<dbReference type="Gene3D" id="1.10.8.60">
    <property type="match status" value="1"/>
</dbReference>
<keyword evidence="4 5" id="KW-0103">Bromodomain</keyword>
<protein>
    <submittedName>
        <fullName evidence="9">Bromo domain-containing protein</fullName>
    </submittedName>
</protein>
<dbReference type="SMART" id="SM00297">
    <property type="entry name" value="BROMO"/>
    <property type="match status" value="1"/>
</dbReference>
<dbReference type="PANTHER" id="PTHR23069">
    <property type="entry name" value="AAA DOMAIN-CONTAINING"/>
    <property type="match status" value="1"/>
</dbReference>
<reference evidence="9" key="1">
    <citation type="submission" date="2024-02" db="UniProtKB">
        <authorList>
            <consortium name="WormBaseParasite"/>
        </authorList>
    </citation>
    <scope>IDENTIFICATION</scope>
</reference>
<keyword evidence="3" id="KW-0067">ATP-binding</keyword>
<dbReference type="AlphaFoldDB" id="A0AAF3J6K8"/>
<comment type="similarity">
    <text evidence="1">Belongs to the AAA ATPase family.</text>
</comment>
<evidence type="ECO:0000259" key="7">
    <source>
        <dbReference type="PROSITE" id="PS50014"/>
    </source>
</evidence>
<dbReference type="Gene3D" id="3.40.50.300">
    <property type="entry name" value="P-loop containing nucleotide triphosphate hydrolases"/>
    <property type="match status" value="1"/>
</dbReference>
<dbReference type="InterPro" id="IPR003959">
    <property type="entry name" value="ATPase_AAA_core"/>
</dbReference>
<dbReference type="SUPFAM" id="SSF52540">
    <property type="entry name" value="P-loop containing nucleoside triphosphate hydrolases"/>
    <property type="match status" value="1"/>
</dbReference>
<dbReference type="GO" id="GO:0006337">
    <property type="term" value="P:nucleosome disassembly"/>
    <property type="evidence" value="ECO:0007669"/>
    <property type="project" value="TreeGrafter"/>
</dbReference>
<dbReference type="InterPro" id="IPR045199">
    <property type="entry name" value="ATAD2-like"/>
</dbReference>
<dbReference type="GO" id="GO:0005634">
    <property type="term" value="C:nucleus"/>
    <property type="evidence" value="ECO:0007669"/>
    <property type="project" value="TreeGrafter"/>
</dbReference>
<dbReference type="GO" id="GO:0005524">
    <property type="term" value="F:ATP binding"/>
    <property type="evidence" value="ECO:0007669"/>
    <property type="project" value="UniProtKB-KW"/>
</dbReference>
<dbReference type="PROSITE" id="PS00674">
    <property type="entry name" value="AAA"/>
    <property type="match status" value="1"/>
</dbReference>
<evidence type="ECO:0000256" key="2">
    <source>
        <dbReference type="ARBA" id="ARBA00022741"/>
    </source>
</evidence>
<feature type="region of interest" description="Disordered" evidence="6">
    <location>
        <begin position="1024"/>
        <end position="1136"/>
    </location>
</feature>
<evidence type="ECO:0000313" key="8">
    <source>
        <dbReference type="Proteomes" id="UP000887575"/>
    </source>
</evidence>
<dbReference type="InterPro" id="IPR003593">
    <property type="entry name" value="AAA+_ATPase"/>
</dbReference>
<accession>A0AAF3J6K8</accession>
<evidence type="ECO:0000256" key="1">
    <source>
        <dbReference type="ARBA" id="ARBA00006914"/>
    </source>
</evidence>
<dbReference type="SMART" id="SM00382">
    <property type="entry name" value="AAA"/>
    <property type="match status" value="1"/>
</dbReference>
<dbReference type="GO" id="GO:0045815">
    <property type="term" value="P:transcription initiation-coupled chromatin remodeling"/>
    <property type="evidence" value="ECO:0007669"/>
    <property type="project" value="TreeGrafter"/>
</dbReference>
<feature type="compositionally biased region" description="Polar residues" evidence="6">
    <location>
        <begin position="178"/>
        <end position="195"/>
    </location>
</feature>
<feature type="region of interest" description="Disordered" evidence="6">
    <location>
        <begin position="1"/>
        <end position="35"/>
    </location>
</feature>
<dbReference type="InterPro" id="IPR003960">
    <property type="entry name" value="ATPase_AAA_CS"/>
</dbReference>
<dbReference type="InterPro" id="IPR041569">
    <property type="entry name" value="AAA_lid_3"/>
</dbReference>
<name>A0AAF3J6K8_9BILA</name>
<feature type="compositionally biased region" description="Basic and acidic residues" evidence="6">
    <location>
        <begin position="292"/>
        <end position="312"/>
    </location>
</feature>
<dbReference type="FunFam" id="3.40.50.300:FF:000061">
    <property type="entry name" value="ATPase family, AAA domain-containing 2"/>
    <property type="match status" value="1"/>
</dbReference>
<dbReference type="SUPFAM" id="SSF47370">
    <property type="entry name" value="Bromodomain"/>
    <property type="match status" value="1"/>
</dbReference>
<dbReference type="Pfam" id="PF00439">
    <property type="entry name" value="Bromodomain"/>
    <property type="match status" value="1"/>
</dbReference>
<dbReference type="Pfam" id="PF00004">
    <property type="entry name" value="AAA"/>
    <property type="match status" value="1"/>
</dbReference>
<dbReference type="Pfam" id="PF17862">
    <property type="entry name" value="AAA_lid_3"/>
    <property type="match status" value="1"/>
</dbReference>
<evidence type="ECO:0000256" key="6">
    <source>
        <dbReference type="SAM" id="MobiDB-lite"/>
    </source>
</evidence>
<dbReference type="WBParaSite" id="MBELARI_LOCUS19404">
    <property type="protein sequence ID" value="MBELARI_LOCUS19404"/>
    <property type="gene ID" value="MBELARI_LOCUS19404"/>
</dbReference>
<feature type="compositionally biased region" description="Basic and acidic residues" evidence="6">
    <location>
        <begin position="1059"/>
        <end position="1070"/>
    </location>
</feature>
<dbReference type="InterPro" id="IPR036427">
    <property type="entry name" value="Bromodomain-like_sf"/>
</dbReference>
<feature type="compositionally biased region" description="Basic and acidic residues" evidence="6">
    <location>
        <begin position="52"/>
        <end position="76"/>
    </location>
</feature>
<proteinExistence type="inferred from homology"/>
<feature type="region of interest" description="Disordered" evidence="6">
    <location>
        <begin position="174"/>
        <end position="252"/>
    </location>
</feature>
<dbReference type="GO" id="GO:0016887">
    <property type="term" value="F:ATP hydrolysis activity"/>
    <property type="evidence" value="ECO:0007669"/>
    <property type="project" value="InterPro"/>
</dbReference>
<feature type="compositionally biased region" description="Acidic residues" evidence="6">
    <location>
        <begin position="93"/>
        <end position="110"/>
    </location>
</feature>
<dbReference type="PROSITE" id="PS00633">
    <property type="entry name" value="BROMODOMAIN_1"/>
    <property type="match status" value="1"/>
</dbReference>
<feature type="compositionally biased region" description="Acidic residues" evidence="6">
    <location>
        <begin position="1049"/>
        <end position="1058"/>
    </location>
</feature>
<feature type="compositionally biased region" description="Basic and acidic residues" evidence="6">
    <location>
        <begin position="1029"/>
        <end position="1048"/>
    </location>
</feature>
<dbReference type="Gene3D" id="1.20.920.10">
    <property type="entry name" value="Bromodomain-like"/>
    <property type="match status" value="1"/>
</dbReference>
<evidence type="ECO:0000256" key="5">
    <source>
        <dbReference type="PROSITE-ProRule" id="PRU00035"/>
    </source>
</evidence>
<dbReference type="GO" id="GO:0042393">
    <property type="term" value="F:histone binding"/>
    <property type="evidence" value="ECO:0007669"/>
    <property type="project" value="TreeGrafter"/>
</dbReference>
<feature type="compositionally biased region" description="Basic and acidic residues" evidence="6">
    <location>
        <begin position="1"/>
        <end position="29"/>
    </location>
</feature>
<dbReference type="PROSITE" id="PS50014">
    <property type="entry name" value="BROMODOMAIN_2"/>
    <property type="match status" value="1"/>
</dbReference>
<dbReference type="Proteomes" id="UP000887575">
    <property type="component" value="Unassembled WGS sequence"/>
</dbReference>
<feature type="region of interest" description="Disordered" evidence="6">
    <location>
        <begin position="264"/>
        <end position="312"/>
    </location>
</feature>
<dbReference type="InterPro" id="IPR001487">
    <property type="entry name" value="Bromodomain"/>
</dbReference>
<dbReference type="PANTHER" id="PTHR23069:SF0">
    <property type="entry name" value="TAT-BINDING HOMOLOG 7"/>
    <property type="match status" value="1"/>
</dbReference>
<keyword evidence="8" id="KW-1185">Reference proteome</keyword>
<keyword evidence="2" id="KW-0547">Nucleotide-binding</keyword>
<organism evidence="8 9">
    <name type="scientific">Mesorhabditis belari</name>
    <dbReference type="NCBI Taxonomy" id="2138241"/>
    <lineage>
        <taxon>Eukaryota</taxon>
        <taxon>Metazoa</taxon>
        <taxon>Ecdysozoa</taxon>
        <taxon>Nematoda</taxon>
        <taxon>Chromadorea</taxon>
        <taxon>Rhabditida</taxon>
        <taxon>Rhabditina</taxon>
        <taxon>Rhabditomorpha</taxon>
        <taxon>Rhabditoidea</taxon>
        <taxon>Rhabditidae</taxon>
        <taxon>Mesorhabditinae</taxon>
        <taxon>Mesorhabditis</taxon>
    </lineage>
</organism>